<dbReference type="Pfam" id="PF14325">
    <property type="entry name" value="DUF4383"/>
    <property type="match status" value="1"/>
</dbReference>
<keyword evidence="2" id="KW-0472">Membrane</keyword>
<evidence type="ECO:0000313" key="3">
    <source>
        <dbReference type="EMBL" id="GAA1977329.1"/>
    </source>
</evidence>
<feature type="compositionally biased region" description="Basic residues" evidence="1">
    <location>
        <begin position="172"/>
        <end position="183"/>
    </location>
</feature>
<comment type="caution">
    <text evidence="3">The sequence shown here is derived from an EMBL/GenBank/DDBJ whole genome shotgun (WGS) entry which is preliminary data.</text>
</comment>
<feature type="transmembrane region" description="Helical" evidence="2">
    <location>
        <begin position="85"/>
        <end position="107"/>
    </location>
</feature>
<gene>
    <name evidence="3" type="ORF">GCM10009754_61460</name>
</gene>
<dbReference type="Proteomes" id="UP001501116">
    <property type="component" value="Unassembled WGS sequence"/>
</dbReference>
<reference evidence="3 4" key="1">
    <citation type="journal article" date="2019" name="Int. J. Syst. Evol. Microbiol.">
        <title>The Global Catalogue of Microorganisms (GCM) 10K type strain sequencing project: providing services to taxonomists for standard genome sequencing and annotation.</title>
        <authorList>
            <consortium name="The Broad Institute Genomics Platform"/>
            <consortium name="The Broad Institute Genome Sequencing Center for Infectious Disease"/>
            <person name="Wu L."/>
            <person name="Ma J."/>
        </authorList>
    </citation>
    <scope>NUCLEOTIDE SEQUENCE [LARGE SCALE GENOMIC DNA]</scope>
    <source>
        <strain evidence="3 4">JCM 14545</strain>
    </source>
</reference>
<proteinExistence type="predicted"/>
<evidence type="ECO:0000313" key="4">
    <source>
        <dbReference type="Proteomes" id="UP001501116"/>
    </source>
</evidence>
<evidence type="ECO:0000256" key="1">
    <source>
        <dbReference type="SAM" id="MobiDB-lite"/>
    </source>
</evidence>
<feature type="transmembrane region" description="Helical" evidence="2">
    <location>
        <begin position="127"/>
        <end position="144"/>
    </location>
</feature>
<protein>
    <recommendedName>
        <fullName evidence="5">DUF4383 domain-containing protein</fullName>
    </recommendedName>
</protein>
<keyword evidence="2" id="KW-1133">Transmembrane helix</keyword>
<evidence type="ECO:0000256" key="2">
    <source>
        <dbReference type="SAM" id="Phobius"/>
    </source>
</evidence>
<evidence type="ECO:0008006" key="5">
    <source>
        <dbReference type="Google" id="ProtNLM"/>
    </source>
</evidence>
<keyword evidence="4" id="KW-1185">Reference proteome</keyword>
<feature type="transmembrane region" description="Helical" evidence="2">
    <location>
        <begin position="59"/>
        <end position="78"/>
    </location>
</feature>
<feature type="region of interest" description="Disordered" evidence="1">
    <location>
        <begin position="157"/>
        <end position="183"/>
    </location>
</feature>
<feature type="compositionally biased region" description="Low complexity" evidence="1">
    <location>
        <begin position="161"/>
        <end position="171"/>
    </location>
</feature>
<name>A0ABN2RZA4_9PSEU</name>
<organism evidence="3 4">
    <name type="scientific">Amycolatopsis minnesotensis</name>
    <dbReference type="NCBI Taxonomy" id="337894"/>
    <lineage>
        <taxon>Bacteria</taxon>
        <taxon>Bacillati</taxon>
        <taxon>Actinomycetota</taxon>
        <taxon>Actinomycetes</taxon>
        <taxon>Pseudonocardiales</taxon>
        <taxon>Pseudonocardiaceae</taxon>
        <taxon>Amycolatopsis</taxon>
    </lineage>
</organism>
<sequence length="183" mass="18724">MAHVEGARVRVAGLQPAQLLAGLLGLALLAAGIVGSVKTGFGNFAGHHDATLLGFMINPFHNVVHIVTGALGLLMALGSGLARTYGWLMFAAYGVVCVWGLMITGVVSANPVSGLGNPLDLGRSDTWLHLGLAVVGLVIAVLPARKAVRIPADAAEPVDSAGDTADAPATGTKRRHAWHGRTS</sequence>
<dbReference type="RefSeq" id="WP_344426710.1">
    <property type="nucleotide sequence ID" value="NZ_BAAANN010000029.1"/>
</dbReference>
<dbReference type="EMBL" id="BAAANN010000029">
    <property type="protein sequence ID" value="GAA1977329.1"/>
    <property type="molecule type" value="Genomic_DNA"/>
</dbReference>
<accession>A0ABN2RZA4</accession>
<keyword evidence="2" id="KW-0812">Transmembrane</keyword>